<keyword evidence="3" id="KW-0255">Endonuclease</keyword>
<comment type="caution">
    <text evidence="3">The sequence shown here is derived from an EMBL/GenBank/DDBJ whole genome shotgun (WGS) entry which is preliminary data.</text>
</comment>
<dbReference type="Proteomes" id="UP001272987">
    <property type="component" value="Unassembled WGS sequence"/>
</dbReference>
<dbReference type="InterPro" id="IPR011335">
    <property type="entry name" value="Restrct_endonuc-II-like"/>
</dbReference>
<dbReference type="SUPFAM" id="SSF52980">
    <property type="entry name" value="Restriction endonuclease-like"/>
    <property type="match status" value="1"/>
</dbReference>
<protein>
    <submittedName>
        <fullName evidence="3">Uma2 family endonuclease</fullName>
    </submittedName>
</protein>
<feature type="domain" description="Putative restriction endonuclease" evidence="2">
    <location>
        <begin position="56"/>
        <end position="122"/>
    </location>
</feature>
<evidence type="ECO:0000259" key="2">
    <source>
        <dbReference type="Pfam" id="PF05685"/>
    </source>
</evidence>
<keyword evidence="3" id="KW-0378">Hydrolase</keyword>
<evidence type="ECO:0000313" key="4">
    <source>
        <dbReference type="Proteomes" id="UP001272987"/>
    </source>
</evidence>
<dbReference type="RefSeq" id="WP_319167590.1">
    <property type="nucleotide sequence ID" value="NZ_JARAWP010000046.1"/>
</dbReference>
<organism evidence="3 4">
    <name type="scientific">Streptomyces acidiscabies</name>
    <dbReference type="NCBI Taxonomy" id="42234"/>
    <lineage>
        <taxon>Bacteria</taxon>
        <taxon>Bacillati</taxon>
        <taxon>Actinomycetota</taxon>
        <taxon>Actinomycetes</taxon>
        <taxon>Kitasatosporales</taxon>
        <taxon>Streptomycetaceae</taxon>
        <taxon>Streptomyces</taxon>
    </lineage>
</organism>
<reference evidence="3 4" key="1">
    <citation type="journal article" date="2023" name="Microb. Genom.">
        <title>Mesoterricola silvestris gen. nov., sp. nov., Mesoterricola sediminis sp. nov., Geothrix oryzae sp. nov., Geothrix edaphica sp. nov., Geothrix rubra sp. nov., and Geothrix limicola sp. nov., six novel members of Acidobacteriota isolated from soils.</title>
        <authorList>
            <person name="Weisberg A.J."/>
            <person name="Pearce E."/>
            <person name="Kramer C.G."/>
            <person name="Chang J.H."/>
            <person name="Clarke C.R."/>
        </authorList>
    </citation>
    <scope>NUCLEOTIDE SEQUENCE [LARGE SCALE GENOMIC DNA]</scope>
    <source>
        <strain evidence="3 4">NB05-1H</strain>
    </source>
</reference>
<gene>
    <name evidence="3" type="ORF">PV666_47020</name>
</gene>
<dbReference type="EMBL" id="JARAWP010000046">
    <property type="protein sequence ID" value="MDX3025368.1"/>
    <property type="molecule type" value="Genomic_DNA"/>
</dbReference>
<feature type="compositionally biased region" description="Basic and acidic residues" evidence="1">
    <location>
        <begin position="169"/>
        <end position="184"/>
    </location>
</feature>
<accession>A0ABU4MBS9</accession>
<dbReference type="InterPro" id="IPR012296">
    <property type="entry name" value="Nuclease_put_TT1808"/>
</dbReference>
<evidence type="ECO:0000313" key="3">
    <source>
        <dbReference type="EMBL" id="MDX3025368.1"/>
    </source>
</evidence>
<keyword evidence="3" id="KW-0540">Nuclease</keyword>
<feature type="region of interest" description="Disordered" evidence="1">
    <location>
        <begin position="145"/>
        <end position="184"/>
    </location>
</feature>
<dbReference type="CDD" id="cd06260">
    <property type="entry name" value="DUF820-like"/>
    <property type="match status" value="1"/>
</dbReference>
<dbReference type="Gene3D" id="3.90.1570.10">
    <property type="entry name" value="tt1808, chain A"/>
    <property type="match status" value="1"/>
</dbReference>
<keyword evidence="4" id="KW-1185">Reference proteome</keyword>
<dbReference type="InterPro" id="IPR008538">
    <property type="entry name" value="Uma2"/>
</dbReference>
<proteinExistence type="predicted"/>
<dbReference type="Pfam" id="PF05685">
    <property type="entry name" value="Uma2"/>
    <property type="match status" value="1"/>
</dbReference>
<name>A0ABU4MBS9_9ACTN</name>
<sequence>MALGEDTSHRVEMVGGALLLTPAQASRASVSCIAWPCSWSTPPTASRCRGEREPLGGRALVVPDITVVRAAAAIGDRLFVDAADVLLAVEIATADTAVTDRITKPALYAEAGVPHLWCLDLEPAPHLYVGALKAACTPPSSPACRPGAAPAYRSPSRSNSTSPTSLRRPPADHRPRPDPGIRPRIADAPPAPVCAWQTPHKVSGGAWLAPVCLVSLPFFR</sequence>
<dbReference type="GO" id="GO:0004519">
    <property type="term" value="F:endonuclease activity"/>
    <property type="evidence" value="ECO:0007669"/>
    <property type="project" value="UniProtKB-KW"/>
</dbReference>
<feature type="compositionally biased region" description="Low complexity" evidence="1">
    <location>
        <begin position="153"/>
        <end position="168"/>
    </location>
</feature>
<evidence type="ECO:0000256" key="1">
    <source>
        <dbReference type="SAM" id="MobiDB-lite"/>
    </source>
</evidence>